<keyword evidence="2" id="KW-0732">Signal</keyword>
<dbReference type="RefSeq" id="XP_066921731.1">
    <property type="nucleotide sequence ID" value="XM_067065630.1"/>
</dbReference>
<feature type="compositionally biased region" description="Basic and acidic residues" evidence="1">
    <location>
        <begin position="72"/>
        <end position="83"/>
    </location>
</feature>
<sequence>MKLIFILGVCLLMQGCQLSKATEYAAYENEDLDHNGMTSHQNENAMEHIDDAIENNEEEDDDDFEDQNNGPVEDKADMEKTGEIDENDDEEEEEEYPRDANPWESRRRSFSNWRRRRYHSLRRRYHNLRRRSKSNWRRRSISTSPSRRRTLRRRTLRRRTLRRRTL</sequence>
<feature type="compositionally biased region" description="Acidic residues" evidence="1">
    <location>
        <begin position="56"/>
        <end position="66"/>
    </location>
</feature>
<dbReference type="EnsemblMetazoa" id="CLYHEMT012878.1">
    <property type="protein sequence ID" value="CLYHEMP012878.1"/>
    <property type="gene ID" value="CLYHEMG012878"/>
</dbReference>
<dbReference type="GeneID" id="136809057"/>
<evidence type="ECO:0000313" key="3">
    <source>
        <dbReference type="EnsemblMetazoa" id="CLYHEMP012878.1"/>
    </source>
</evidence>
<organism evidence="3 4">
    <name type="scientific">Clytia hemisphaerica</name>
    <dbReference type="NCBI Taxonomy" id="252671"/>
    <lineage>
        <taxon>Eukaryota</taxon>
        <taxon>Metazoa</taxon>
        <taxon>Cnidaria</taxon>
        <taxon>Hydrozoa</taxon>
        <taxon>Hydroidolina</taxon>
        <taxon>Leptothecata</taxon>
        <taxon>Obeliida</taxon>
        <taxon>Clytiidae</taxon>
        <taxon>Clytia</taxon>
    </lineage>
</organism>
<feature type="region of interest" description="Disordered" evidence="1">
    <location>
        <begin position="133"/>
        <end position="152"/>
    </location>
</feature>
<dbReference type="RefSeq" id="XP_066921733.1">
    <property type="nucleotide sequence ID" value="XM_067065632.1"/>
</dbReference>
<feature type="chain" id="PRO_5036206769" description="Cnidarian restricted protein" evidence="2">
    <location>
        <begin position="22"/>
        <end position="166"/>
    </location>
</feature>
<dbReference type="EnsemblMetazoa" id="CLYHEMT012875.1">
    <property type="protein sequence ID" value="CLYHEMP012875.1"/>
    <property type="gene ID" value="CLYHEMG012875"/>
</dbReference>
<proteinExistence type="predicted"/>
<keyword evidence="4" id="KW-1185">Reference proteome</keyword>
<dbReference type="AlphaFoldDB" id="A0A7M5WTE9"/>
<accession>A0A7M5WTE9</accession>
<evidence type="ECO:0000256" key="1">
    <source>
        <dbReference type="SAM" id="MobiDB-lite"/>
    </source>
</evidence>
<feature type="signal peptide" evidence="2">
    <location>
        <begin position="1"/>
        <end position="21"/>
    </location>
</feature>
<protein>
    <recommendedName>
        <fullName evidence="5">Cnidarian restricted protein</fullName>
    </recommendedName>
</protein>
<name>A0A7M5WTE9_9CNID</name>
<dbReference type="Proteomes" id="UP000594262">
    <property type="component" value="Unplaced"/>
</dbReference>
<evidence type="ECO:0000313" key="4">
    <source>
        <dbReference type="Proteomes" id="UP000594262"/>
    </source>
</evidence>
<feature type="compositionally biased region" description="Acidic residues" evidence="1">
    <location>
        <begin position="84"/>
        <end position="96"/>
    </location>
</feature>
<evidence type="ECO:0000256" key="2">
    <source>
        <dbReference type="SAM" id="SignalP"/>
    </source>
</evidence>
<feature type="region of interest" description="Disordered" evidence="1">
    <location>
        <begin position="56"/>
        <end position="107"/>
    </location>
</feature>
<reference evidence="3" key="1">
    <citation type="submission" date="2021-01" db="UniProtKB">
        <authorList>
            <consortium name="EnsemblMetazoa"/>
        </authorList>
    </citation>
    <scope>IDENTIFICATION</scope>
</reference>
<dbReference type="GeneID" id="136809055"/>
<dbReference type="PROSITE" id="PS51257">
    <property type="entry name" value="PROKAR_LIPOPROTEIN"/>
    <property type="match status" value="1"/>
</dbReference>
<evidence type="ECO:0008006" key="5">
    <source>
        <dbReference type="Google" id="ProtNLM"/>
    </source>
</evidence>